<reference evidence="1" key="1">
    <citation type="submission" date="2022-11" db="EMBL/GenBank/DDBJ databases">
        <title>Draft genome sequences of strains of Pseudomonas imrae sp. nov.</title>
        <authorList>
            <person name="Salva Serra F."/>
            <person name="Nimje P."/>
            <person name="Moore E.R.B."/>
            <person name="Marathe N.P."/>
        </authorList>
    </citation>
    <scope>NUCLEOTIDE SEQUENCE</scope>
    <source>
        <strain evidence="1">15FMM2</strain>
    </source>
</reference>
<dbReference type="EMBL" id="JAPEQY010000001">
    <property type="protein sequence ID" value="MFO2475960.1"/>
    <property type="molecule type" value="Genomic_DNA"/>
</dbReference>
<organism evidence="1 2">
    <name type="scientific">Pseudomonas imrae</name>
    <dbReference type="NCBI Taxonomy" id="2992837"/>
    <lineage>
        <taxon>Bacteria</taxon>
        <taxon>Pseudomonadati</taxon>
        <taxon>Pseudomonadota</taxon>
        <taxon>Gammaproteobacteria</taxon>
        <taxon>Pseudomonadales</taxon>
        <taxon>Pseudomonadaceae</taxon>
        <taxon>Pseudomonas</taxon>
    </lineage>
</organism>
<gene>
    <name evidence="1" type="ORF">OOJ96_00875</name>
</gene>
<name>A0ACC7P8B4_9PSED</name>
<evidence type="ECO:0000313" key="1">
    <source>
        <dbReference type="EMBL" id="MFO2475960.1"/>
    </source>
</evidence>
<keyword evidence="2" id="KW-1185">Reference proteome</keyword>
<dbReference type="Proteomes" id="UP001637618">
    <property type="component" value="Unassembled WGS sequence"/>
</dbReference>
<protein>
    <submittedName>
        <fullName evidence="1">GNAT family N-acetyltransferase</fullName>
    </submittedName>
</protein>
<comment type="caution">
    <text evidence="1">The sequence shown here is derived from an EMBL/GenBank/DDBJ whole genome shotgun (WGS) entry which is preliminary data.</text>
</comment>
<sequence length="175" mass="19637">MSLVIRLAIPCDAVYLPAIERSAAQLFRAVDGLHWLADADVMTVERHRQLIALSTCWVASDASGQLLGFISVQRYGDDLHIHELSVKQSMQGQGVGRRLIEAVMNEVRSQRLRAVTLSTFNDVPWNAPFYQRLGFERDSLARPDPRLAAILRDEYAHGFAPGSRCAMVWRRSCNG</sequence>
<accession>A0ACC7P8B4</accession>
<proteinExistence type="predicted"/>
<evidence type="ECO:0000313" key="2">
    <source>
        <dbReference type="Proteomes" id="UP001637618"/>
    </source>
</evidence>